<dbReference type="AlphaFoldDB" id="A0A2P6SB90"/>
<protein>
    <submittedName>
        <fullName evidence="1">Uncharacterized protein</fullName>
    </submittedName>
</protein>
<sequence>MLSCFSATDKRLISSLNLVIRPALTSVRYCFDITIAETGMVERVFSISSSSVRGFAQNLNMALRRRASELYSATDLKSEKRILFH</sequence>
<evidence type="ECO:0000313" key="1">
    <source>
        <dbReference type="EMBL" id="PRQ55934.1"/>
    </source>
</evidence>
<gene>
    <name evidence="1" type="ORF">RchiOBHm_Chr1g0330081</name>
</gene>
<accession>A0A2P6SB90</accession>
<name>A0A2P6SB90_ROSCH</name>
<evidence type="ECO:0000313" key="2">
    <source>
        <dbReference type="Proteomes" id="UP000238479"/>
    </source>
</evidence>
<dbReference type="Proteomes" id="UP000238479">
    <property type="component" value="Chromosome 1"/>
</dbReference>
<comment type="caution">
    <text evidence="1">The sequence shown here is derived from an EMBL/GenBank/DDBJ whole genome shotgun (WGS) entry which is preliminary data.</text>
</comment>
<proteinExistence type="predicted"/>
<dbReference type="EMBL" id="PDCK01000039">
    <property type="protein sequence ID" value="PRQ55934.1"/>
    <property type="molecule type" value="Genomic_DNA"/>
</dbReference>
<organism evidence="1 2">
    <name type="scientific">Rosa chinensis</name>
    <name type="common">China rose</name>
    <dbReference type="NCBI Taxonomy" id="74649"/>
    <lineage>
        <taxon>Eukaryota</taxon>
        <taxon>Viridiplantae</taxon>
        <taxon>Streptophyta</taxon>
        <taxon>Embryophyta</taxon>
        <taxon>Tracheophyta</taxon>
        <taxon>Spermatophyta</taxon>
        <taxon>Magnoliopsida</taxon>
        <taxon>eudicotyledons</taxon>
        <taxon>Gunneridae</taxon>
        <taxon>Pentapetalae</taxon>
        <taxon>rosids</taxon>
        <taxon>fabids</taxon>
        <taxon>Rosales</taxon>
        <taxon>Rosaceae</taxon>
        <taxon>Rosoideae</taxon>
        <taxon>Rosoideae incertae sedis</taxon>
        <taxon>Rosa</taxon>
    </lineage>
</organism>
<dbReference type="Gramene" id="PRQ55934">
    <property type="protein sequence ID" value="PRQ55934"/>
    <property type="gene ID" value="RchiOBHm_Chr1g0330081"/>
</dbReference>
<reference evidence="1 2" key="1">
    <citation type="journal article" date="2018" name="Nat. Genet.">
        <title>The Rosa genome provides new insights in the design of modern roses.</title>
        <authorList>
            <person name="Bendahmane M."/>
        </authorList>
    </citation>
    <scope>NUCLEOTIDE SEQUENCE [LARGE SCALE GENOMIC DNA]</scope>
    <source>
        <strain evidence="2">cv. Old Blush</strain>
    </source>
</reference>
<keyword evidence="2" id="KW-1185">Reference proteome</keyword>